<feature type="transmembrane region" description="Helical" evidence="1">
    <location>
        <begin position="7"/>
        <end position="25"/>
    </location>
</feature>
<dbReference type="AlphaFoldDB" id="A0A4R2FFV7"/>
<evidence type="ECO:0000313" key="3">
    <source>
        <dbReference type="Proteomes" id="UP000294832"/>
    </source>
</evidence>
<organism evidence="2 3">
    <name type="scientific">Shewanella fodinae</name>
    <dbReference type="NCBI Taxonomy" id="552357"/>
    <lineage>
        <taxon>Bacteria</taxon>
        <taxon>Pseudomonadati</taxon>
        <taxon>Pseudomonadota</taxon>
        <taxon>Gammaproteobacteria</taxon>
        <taxon>Alteromonadales</taxon>
        <taxon>Shewanellaceae</taxon>
        <taxon>Shewanella</taxon>
    </lineage>
</organism>
<evidence type="ECO:0000256" key="1">
    <source>
        <dbReference type="SAM" id="Phobius"/>
    </source>
</evidence>
<dbReference type="EMBL" id="SLWF01000012">
    <property type="protein sequence ID" value="TCN84253.1"/>
    <property type="molecule type" value="Genomic_DNA"/>
</dbReference>
<comment type="caution">
    <text evidence="2">The sequence shown here is derived from an EMBL/GenBank/DDBJ whole genome shotgun (WGS) entry which is preliminary data.</text>
</comment>
<dbReference type="RefSeq" id="WP_165900107.1">
    <property type="nucleotide sequence ID" value="NZ_SLWF01000012.1"/>
</dbReference>
<sequence length="63" mass="7243">MKPVRPFVAGILCAMALLMLLDLQLSGLSRALLELLVFTLLWYVFARWQSRRGIRSHDRDAGR</sequence>
<dbReference type="Proteomes" id="UP000294832">
    <property type="component" value="Unassembled WGS sequence"/>
</dbReference>
<gene>
    <name evidence="2" type="ORF">EDC91_11226</name>
</gene>
<keyword evidence="1" id="KW-0812">Transmembrane</keyword>
<protein>
    <submittedName>
        <fullName evidence="2">Uncharacterized protein</fullName>
    </submittedName>
</protein>
<feature type="transmembrane region" description="Helical" evidence="1">
    <location>
        <begin position="31"/>
        <end position="48"/>
    </location>
</feature>
<keyword evidence="1" id="KW-1133">Transmembrane helix</keyword>
<name>A0A4R2FFV7_9GAMM</name>
<accession>A0A4R2FFV7</accession>
<proteinExistence type="predicted"/>
<keyword evidence="3" id="KW-1185">Reference proteome</keyword>
<keyword evidence="1" id="KW-0472">Membrane</keyword>
<evidence type="ECO:0000313" key="2">
    <source>
        <dbReference type="EMBL" id="TCN84253.1"/>
    </source>
</evidence>
<reference evidence="2 3" key="1">
    <citation type="submission" date="2019-03" db="EMBL/GenBank/DDBJ databases">
        <title>Freshwater and sediment microbial communities from various areas in North America, analyzing microbe dynamics in response to fracking.</title>
        <authorList>
            <person name="Lamendella R."/>
        </authorList>
    </citation>
    <scope>NUCLEOTIDE SEQUENCE [LARGE SCALE GENOMIC DNA]</scope>
    <source>
        <strain evidence="2 3">74A</strain>
    </source>
</reference>